<evidence type="ECO:0000259" key="5">
    <source>
        <dbReference type="PROSITE" id="PS50893"/>
    </source>
</evidence>
<evidence type="ECO:0000256" key="4">
    <source>
        <dbReference type="ARBA" id="ARBA00022967"/>
    </source>
</evidence>
<evidence type="ECO:0000256" key="1">
    <source>
        <dbReference type="ARBA" id="ARBA00022448"/>
    </source>
</evidence>
<feature type="domain" description="ABC transporter" evidence="5">
    <location>
        <begin position="4"/>
        <end position="240"/>
    </location>
</feature>
<comment type="caution">
    <text evidence="6">The sequence shown here is derived from an EMBL/GenBank/DDBJ whole genome shotgun (WGS) entry which is preliminary data.</text>
</comment>
<dbReference type="GO" id="GO:0016887">
    <property type="term" value="F:ATP hydrolysis activity"/>
    <property type="evidence" value="ECO:0007669"/>
    <property type="project" value="InterPro"/>
</dbReference>
<evidence type="ECO:0000256" key="2">
    <source>
        <dbReference type="ARBA" id="ARBA00022741"/>
    </source>
</evidence>
<keyword evidence="7" id="KW-1185">Reference proteome</keyword>
<accession>A0A0C1TUG5</accession>
<dbReference type="EMBL" id="AYSO01000020">
    <property type="protein sequence ID" value="KIE44404.1"/>
    <property type="molecule type" value="Genomic_DNA"/>
</dbReference>
<dbReference type="Pfam" id="PF00005">
    <property type="entry name" value="ABC_tran"/>
    <property type="match status" value="1"/>
</dbReference>
<dbReference type="InterPro" id="IPR027417">
    <property type="entry name" value="P-loop_NTPase"/>
</dbReference>
<dbReference type="InterPro" id="IPR003593">
    <property type="entry name" value="AAA+_ATPase"/>
</dbReference>
<dbReference type="SMART" id="SM00382">
    <property type="entry name" value="AAA"/>
    <property type="match status" value="1"/>
</dbReference>
<organism evidence="6 7">
    <name type="scientific">Clostridium argentinense CDC 2741</name>
    <dbReference type="NCBI Taxonomy" id="1418104"/>
    <lineage>
        <taxon>Bacteria</taxon>
        <taxon>Bacillati</taxon>
        <taxon>Bacillota</taxon>
        <taxon>Clostridia</taxon>
        <taxon>Eubacteriales</taxon>
        <taxon>Clostridiaceae</taxon>
        <taxon>Clostridium</taxon>
    </lineage>
</organism>
<proteinExistence type="predicted"/>
<dbReference type="Proteomes" id="UP000031366">
    <property type="component" value="Unassembled WGS sequence"/>
</dbReference>
<dbReference type="OrthoDB" id="9799337at2"/>
<name>A0A0C1TUG5_9CLOT</name>
<dbReference type="FunFam" id="3.40.50.300:FF:000134">
    <property type="entry name" value="Iron-enterobactin ABC transporter ATP-binding protein"/>
    <property type="match status" value="1"/>
</dbReference>
<protein>
    <submittedName>
        <fullName evidence="6">ABC transporter family protein</fullName>
    </submittedName>
</protein>
<dbReference type="PROSITE" id="PS50893">
    <property type="entry name" value="ABC_TRANSPORTER_2"/>
    <property type="match status" value="1"/>
</dbReference>
<keyword evidence="1" id="KW-0813">Transport</keyword>
<keyword evidence="3" id="KW-0067">ATP-binding</keyword>
<sequence length="413" mass="46439">MIILRTENLFAGYGKKVVVENVNISGIKGQVVCFLGPNGAGKTTILRTLSGLLDPVKGEVYIKEEKLSDISKKDLSKQLAVVLTKKFEGGLMTCYEVVSMGRYPHTGFFGRLSESDTEKVFEALKTVNAEKLAERYFDELSDGEKQKILVARALVQEPEVIILDEPTTHLDIRHRLELIDILKKLSKEKGITVILSLHEIDIAIKSCDKVILVKDNKVLAYGVPEDVVNEHIIKKLYDIKDASFNNLLGSIELSNKLKPQVFVIGGSGYGTPIYRALTKHSIGVSTGIIHENDIDYEIARTIGIDIQSEKPFKAINDISFTKSSSIIDKIDIVIDSGYPIGEINKRNVDLIYYALNKEKKVFTLRDKFESIEIYGDKSKRLIHCDNIAKVIENFYSVKKDKYCENEIPRSDLY</sequence>
<dbReference type="GO" id="GO:0005524">
    <property type="term" value="F:ATP binding"/>
    <property type="evidence" value="ECO:0007669"/>
    <property type="project" value="UniProtKB-KW"/>
</dbReference>
<keyword evidence="4" id="KW-1278">Translocase</keyword>
<dbReference type="AlphaFoldDB" id="A0A0C1TUG5"/>
<keyword evidence="2" id="KW-0547">Nucleotide-binding</keyword>
<dbReference type="SUPFAM" id="SSF52540">
    <property type="entry name" value="P-loop containing nucleoside triphosphate hydrolases"/>
    <property type="match status" value="1"/>
</dbReference>
<dbReference type="RefSeq" id="WP_052268275.1">
    <property type="nucleotide sequence ID" value="NZ_AYSO01000020.1"/>
</dbReference>
<gene>
    <name evidence="6" type="ORF">U732_465</name>
</gene>
<dbReference type="Gene3D" id="3.40.50.300">
    <property type="entry name" value="P-loop containing nucleotide triphosphate hydrolases"/>
    <property type="match status" value="1"/>
</dbReference>
<dbReference type="PANTHER" id="PTHR42794:SF1">
    <property type="entry name" value="HEMIN IMPORT ATP-BINDING PROTEIN HMUV"/>
    <property type="match status" value="1"/>
</dbReference>
<dbReference type="CDD" id="cd03214">
    <property type="entry name" value="ABC_Iron-Siderophores_B12_Hemin"/>
    <property type="match status" value="1"/>
</dbReference>
<dbReference type="STRING" id="29341.RSJ17_05135"/>
<evidence type="ECO:0000313" key="7">
    <source>
        <dbReference type="Proteomes" id="UP000031366"/>
    </source>
</evidence>
<reference evidence="6 7" key="1">
    <citation type="journal article" date="2015" name="Infect. Genet. Evol.">
        <title>Genomic sequences of six botulinum neurotoxin-producing strains representing three clostridial species illustrate the mobility and diversity of botulinum neurotoxin genes.</title>
        <authorList>
            <person name="Smith T.J."/>
            <person name="Hill K.K."/>
            <person name="Xie G."/>
            <person name="Foley B.T."/>
            <person name="Williamson C.H."/>
            <person name="Foster J.T."/>
            <person name="Johnson S.L."/>
            <person name="Chertkov O."/>
            <person name="Teshima H."/>
            <person name="Gibbons H.S."/>
            <person name="Johnsky L.A."/>
            <person name="Karavis M.A."/>
            <person name="Smith L.A."/>
        </authorList>
    </citation>
    <scope>NUCLEOTIDE SEQUENCE [LARGE SCALE GENOMIC DNA]</scope>
    <source>
        <strain evidence="6 7">CDC 2741</strain>
    </source>
</reference>
<dbReference type="InterPro" id="IPR003439">
    <property type="entry name" value="ABC_transporter-like_ATP-bd"/>
</dbReference>
<evidence type="ECO:0000256" key="3">
    <source>
        <dbReference type="ARBA" id="ARBA00022840"/>
    </source>
</evidence>
<dbReference type="PANTHER" id="PTHR42794">
    <property type="entry name" value="HEMIN IMPORT ATP-BINDING PROTEIN HMUV"/>
    <property type="match status" value="1"/>
</dbReference>
<evidence type="ECO:0000313" key="6">
    <source>
        <dbReference type="EMBL" id="KIE44404.1"/>
    </source>
</evidence>